<accession>A0ACB0JAI7</accession>
<gene>
    <name evidence="1" type="ORF">MILVUS5_LOCUS10346</name>
</gene>
<reference evidence="1" key="1">
    <citation type="submission" date="2023-10" db="EMBL/GenBank/DDBJ databases">
        <authorList>
            <person name="Rodriguez Cubillos JULIANA M."/>
            <person name="De Vega J."/>
        </authorList>
    </citation>
    <scope>NUCLEOTIDE SEQUENCE</scope>
</reference>
<proteinExistence type="predicted"/>
<keyword evidence="2" id="KW-1185">Reference proteome</keyword>
<comment type="caution">
    <text evidence="1">The sequence shown here is derived from an EMBL/GenBank/DDBJ whole genome shotgun (WGS) entry which is preliminary data.</text>
</comment>
<evidence type="ECO:0000313" key="1">
    <source>
        <dbReference type="EMBL" id="CAJ2640502.1"/>
    </source>
</evidence>
<organism evidence="1 2">
    <name type="scientific">Trifolium pratense</name>
    <name type="common">Red clover</name>
    <dbReference type="NCBI Taxonomy" id="57577"/>
    <lineage>
        <taxon>Eukaryota</taxon>
        <taxon>Viridiplantae</taxon>
        <taxon>Streptophyta</taxon>
        <taxon>Embryophyta</taxon>
        <taxon>Tracheophyta</taxon>
        <taxon>Spermatophyta</taxon>
        <taxon>Magnoliopsida</taxon>
        <taxon>eudicotyledons</taxon>
        <taxon>Gunneridae</taxon>
        <taxon>Pentapetalae</taxon>
        <taxon>rosids</taxon>
        <taxon>fabids</taxon>
        <taxon>Fabales</taxon>
        <taxon>Fabaceae</taxon>
        <taxon>Papilionoideae</taxon>
        <taxon>50 kb inversion clade</taxon>
        <taxon>NPAAA clade</taxon>
        <taxon>Hologalegina</taxon>
        <taxon>IRL clade</taxon>
        <taxon>Trifolieae</taxon>
        <taxon>Trifolium</taxon>
    </lineage>
</organism>
<name>A0ACB0JAI7_TRIPR</name>
<protein>
    <submittedName>
        <fullName evidence="1">Uncharacterized protein</fullName>
    </submittedName>
</protein>
<dbReference type="Proteomes" id="UP001177021">
    <property type="component" value="Unassembled WGS sequence"/>
</dbReference>
<dbReference type="EMBL" id="CASHSV030000024">
    <property type="protein sequence ID" value="CAJ2640502.1"/>
    <property type="molecule type" value="Genomic_DNA"/>
</dbReference>
<sequence>MQGARLPLETYKHQRENIKYVNFILSWTMLLNNALLLKRMRGNYVKTIDVVGVWQENNVVETEKTIEAVKTVA</sequence>
<evidence type="ECO:0000313" key="2">
    <source>
        <dbReference type="Proteomes" id="UP001177021"/>
    </source>
</evidence>